<dbReference type="GO" id="GO:0000151">
    <property type="term" value="C:ubiquitin ligase complex"/>
    <property type="evidence" value="ECO:0007669"/>
    <property type="project" value="TreeGrafter"/>
</dbReference>
<dbReference type="Pfam" id="PF22486">
    <property type="entry name" value="MATH_2"/>
    <property type="match status" value="1"/>
</dbReference>
<dbReference type="Pfam" id="PF09725">
    <property type="entry name" value="Fra10Ac1"/>
    <property type="match status" value="1"/>
</dbReference>
<proteinExistence type="predicted"/>
<feature type="domain" description="BTB" evidence="4">
    <location>
        <begin position="430"/>
        <end position="497"/>
    </location>
</feature>
<comment type="pathway">
    <text evidence="1">Protein modification; protein ubiquitination.</text>
</comment>
<accession>A0A150GYA5</accession>
<dbReference type="AlphaFoldDB" id="A0A150GYA5"/>
<evidence type="ECO:0000313" key="6">
    <source>
        <dbReference type="EMBL" id="KXZ54811.1"/>
    </source>
</evidence>
<dbReference type="EMBL" id="LSYV01000005">
    <property type="protein sequence ID" value="KXZ54811.1"/>
    <property type="molecule type" value="Genomic_DNA"/>
</dbReference>
<evidence type="ECO:0000313" key="7">
    <source>
        <dbReference type="Proteomes" id="UP000075714"/>
    </source>
</evidence>
<gene>
    <name evidence="6" type="ORF">GPECTOR_4g882</name>
</gene>
<dbReference type="STRING" id="33097.A0A150GYA5"/>
<evidence type="ECO:0008006" key="8">
    <source>
        <dbReference type="Google" id="ProtNLM"/>
    </source>
</evidence>
<dbReference type="Gene3D" id="3.30.710.10">
    <property type="entry name" value="Potassium Channel Kv1.1, Chain A"/>
    <property type="match status" value="1"/>
</dbReference>
<dbReference type="Gene3D" id="2.60.210.10">
    <property type="entry name" value="Apoptosis, Tumor Necrosis Factor Receptor Associated Protein 2, Chain A"/>
    <property type="match status" value="1"/>
</dbReference>
<sequence>MANLGDVRRAAFGRAQGAQHYASHFLGLNAAERHKKLVNDYLTYYARGGDARDAAGSSAPVRTDADALVEHHRFIRDDNDDSNASWEVRLAKRYYDRLFKEYAIVDLTQYKQSKLGMRWRTAKEVMAGKGQFVCGAKGCDASDGLCSYEINFAYQEAGERKQALVKLRVCPACAFKLNYRKEKALAKAADAAAARKRKREAEEAERAPADPRVREALEFVQKYAKGGPAAAEGIGAADLERAAGDVAPPPAAAAGTAGGAVAAAAGVGEAAPPAIITLPADNSVWEAKPAQEAVSETFEVGTYLWKLLCFPKQNKQPYKYVSVFLGYPEAMFAPHNLSPKATFKLTIKNHKDPKKDFFKDSTHTFVPEQVDWGFSHMLPLVDLNMGYLRDDGTLVIHVEVQVENPLYLRFSASTLSRDFLALLDSPGATSDLTLLAGGRSFPVHRLILTARCPYFKTLFESGFGDRGARELKLGDADPGAVALLLRSIYGGAAACPSELLKPAAELADQWLMTETRDGLYEAIAEASSSATITADLLWAESRDGSGGGPTAAALLGQLEAKYVLFAAHVTMEDAQALAESNPELAGRLLVAAAASRKG</sequence>
<evidence type="ECO:0000256" key="3">
    <source>
        <dbReference type="ARBA" id="ARBA00023043"/>
    </source>
</evidence>
<comment type="caution">
    <text evidence="6">The sequence shown here is derived from an EMBL/GenBank/DDBJ whole genome shotgun (WGS) entry which is preliminary data.</text>
</comment>
<keyword evidence="3" id="KW-0040">ANK repeat</keyword>
<dbReference type="Proteomes" id="UP000075714">
    <property type="component" value="Unassembled WGS sequence"/>
</dbReference>
<dbReference type="InterPro" id="IPR008974">
    <property type="entry name" value="TRAF-like"/>
</dbReference>
<dbReference type="OrthoDB" id="197967at2759"/>
<dbReference type="SUPFAM" id="SSF49599">
    <property type="entry name" value="TRAF domain-like"/>
    <property type="match status" value="1"/>
</dbReference>
<feature type="domain" description="MATH" evidence="5">
    <location>
        <begin position="273"/>
        <end position="400"/>
    </location>
</feature>
<dbReference type="GO" id="GO:0005737">
    <property type="term" value="C:cytoplasm"/>
    <property type="evidence" value="ECO:0007669"/>
    <property type="project" value="TreeGrafter"/>
</dbReference>
<dbReference type="InterPro" id="IPR002083">
    <property type="entry name" value="MATH/TRAF_dom"/>
</dbReference>
<dbReference type="PANTHER" id="PTHR46231">
    <property type="entry name" value="ANKYRIN REPEAT AND BTB/POZ DOMAIN-CONTAINING PROTEIN 1"/>
    <property type="match status" value="1"/>
</dbReference>
<evidence type="ECO:0000259" key="4">
    <source>
        <dbReference type="PROSITE" id="PS50097"/>
    </source>
</evidence>
<evidence type="ECO:0000256" key="2">
    <source>
        <dbReference type="ARBA" id="ARBA00022737"/>
    </source>
</evidence>
<reference evidence="7" key="1">
    <citation type="journal article" date="2016" name="Nat. Commun.">
        <title>The Gonium pectorale genome demonstrates co-option of cell cycle regulation during the evolution of multicellularity.</title>
        <authorList>
            <person name="Hanschen E.R."/>
            <person name="Marriage T.N."/>
            <person name="Ferris P.J."/>
            <person name="Hamaji T."/>
            <person name="Toyoda A."/>
            <person name="Fujiyama A."/>
            <person name="Neme R."/>
            <person name="Noguchi H."/>
            <person name="Minakuchi Y."/>
            <person name="Suzuki M."/>
            <person name="Kawai-Toyooka H."/>
            <person name="Smith D.R."/>
            <person name="Sparks H."/>
            <person name="Anderson J."/>
            <person name="Bakaric R."/>
            <person name="Luria V."/>
            <person name="Karger A."/>
            <person name="Kirschner M.W."/>
            <person name="Durand P.M."/>
            <person name="Michod R.E."/>
            <person name="Nozaki H."/>
            <person name="Olson B.J."/>
        </authorList>
    </citation>
    <scope>NUCLEOTIDE SEQUENCE [LARGE SCALE GENOMIC DNA]</scope>
    <source>
        <strain evidence="7">NIES-2863</strain>
    </source>
</reference>
<dbReference type="InterPro" id="IPR044515">
    <property type="entry name" value="ABTB1"/>
</dbReference>
<dbReference type="CDD" id="cd18186">
    <property type="entry name" value="BTB_POZ_ZBTB_KLHL-like"/>
    <property type="match status" value="1"/>
</dbReference>
<evidence type="ECO:0000259" key="5">
    <source>
        <dbReference type="PROSITE" id="PS50144"/>
    </source>
</evidence>
<keyword evidence="2" id="KW-0677">Repeat</keyword>
<name>A0A150GYA5_GONPE</name>
<evidence type="ECO:0000256" key="1">
    <source>
        <dbReference type="ARBA" id="ARBA00004906"/>
    </source>
</evidence>
<organism evidence="6 7">
    <name type="scientific">Gonium pectorale</name>
    <name type="common">Green alga</name>
    <dbReference type="NCBI Taxonomy" id="33097"/>
    <lineage>
        <taxon>Eukaryota</taxon>
        <taxon>Viridiplantae</taxon>
        <taxon>Chlorophyta</taxon>
        <taxon>core chlorophytes</taxon>
        <taxon>Chlorophyceae</taxon>
        <taxon>CS clade</taxon>
        <taxon>Chlamydomonadales</taxon>
        <taxon>Volvocaceae</taxon>
        <taxon>Gonium</taxon>
    </lineage>
</organism>
<dbReference type="InterPro" id="IPR011333">
    <property type="entry name" value="SKP1/BTB/POZ_sf"/>
</dbReference>
<dbReference type="SUPFAM" id="SSF54695">
    <property type="entry name" value="POZ domain"/>
    <property type="match status" value="1"/>
</dbReference>
<dbReference type="CDD" id="cd00121">
    <property type="entry name" value="MATH"/>
    <property type="match status" value="1"/>
</dbReference>
<dbReference type="PANTHER" id="PTHR46231:SF1">
    <property type="entry name" value="ANKYRIN REPEAT AND BTB_POZ DOMAIN-CONTAINING PROTEIN 1"/>
    <property type="match status" value="1"/>
</dbReference>
<dbReference type="SMART" id="SM00225">
    <property type="entry name" value="BTB"/>
    <property type="match status" value="1"/>
</dbReference>
<dbReference type="PROSITE" id="PS50097">
    <property type="entry name" value="BTB"/>
    <property type="match status" value="1"/>
</dbReference>
<dbReference type="Pfam" id="PF00651">
    <property type="entry name" value="BTB"/>
    <property type="match status" value="1"/>
</dbReference>
<dbReference type="InterPro" id="IPR000210">
    <property type="entry name" value="BTB/POZ_dom"/>
</dbReference>
<protein>
    <recommendedName>
        <fullName evidence="8">BTB domain-containing protein</fullName>
    </recommendedName>
</protein>
<keyword evidence="7" id="KW-1185">Reference proteome</keyword>
<dbReference type="PROSITE" id="PS50144">
    <property type="entry name" value="MATH"/>
    <property type="match status" value="1"/>
</dbReference>
<dbReference type="InterPro" id="IPR019129">
    <property type="entry name" value="Folate-sensitive_fs_Fra10Ac1"/>
</dbReference>